<dbReference type="EMBL" id="JAODUP010000416">
    <property type="protein sequence ID" value="KAK2150242.1"/>
    <property type="molecule type" value="Genomic_DNA"/>
</dbReference>
<gene>
    <name evidence="2" type="ORF">LSH36_416g02039</name>
</gene>
<name>A0AAD9JCG5_9ANNE</name>
<proteinExistence type="predicted"/>
<evidence type="ECO:0000313" key="3">
    <source>
        <dbReference type="Proteomes" id="UP001208570"/>
    </source>
</evidence>
<evidence type="ECO:0000256" key="1">
    <source>
        <dbReference type="SAM" id="MobiDB-lite"/>
    </source>
</evidence>
<feature type="compositionally biased region" description="Gly residues" evidence="1">
    <location>
        <begin position="66"/>
        <end position="77"/>
    </location>
</feature>
<reference evidence="2" key="1">
    <citation type="journal article" date="2023" name="Mol. Biol. Evol.">
        <title>Third-Generation Sequencing Reveals the Adaptive Role of the Epigenome in Three Deep-Sea Polychaetes.</title>
        <authorList>
            <person name="Perez M."/>
            <person name="Aroh O."/>
            <person name="Sun Y."/>
            <person name="Lan Y."/>
            <person name="Juniper S.K."/>
            <person name="Young C.R."/>
            <person name="Angers B."/>
            <person name="Qian P.Y."/>
        </authorList>
    </citation>
    <scope>NUCLEOTIDE SEQUENCE</scope>
    <source>
        <strain evidence="2">P08H-3</strain>
    </source>
</reference>
<comment type="caution">
    <text evidence="2">The sequence shown here is derived from an EMBL/GenBank/DDBJ whole genome shotgun (WGS) entry which is preliminary data.</text>
</comment>
<protein>
    <submittedName>
        <fullName evidence="2">Uncharacterized protein</fullName>
    </submittedName>
</protein>
<feature type="region of interest" description="Disordered" evidence="1">
    <location>
        <begin position="107"/>
        <end position="133"/>
    </location>
</feature>
<feature type="compositionally biased region" description="Polar residues" evidence="1">
    <location>
        <begin position="107"/>
        <end position="127"/>
    </location>
</feature>
<sequence length="160" mass="17140">MYNMDTTLCNLTNPPTSNSQSQWDLMFEQSLEALCESLNVLGNIDSGIMRSYTGKSGQSRSPDTGQGRGGGGAGQSGCHGNVFESASIDSSGYLSSDSSTDTLVPSHNFGNFTSRRPVNVSNGNSLRRNGDSQRETGWTSLLQDHYNTSVQDGIKVMSLI</sequence>
<feature type="compositionally biased region" description="Polar residues" evidence="1">
    <location>
        <begin position="53"/>
        <end position="64"/>
    </location>
</feature>
<evidence type="ECO:0000313" key="2">
    <source>
        <dbReference type="EMBL" id="KAK2150242.1"/>
    </source>
</evidence>
<organism evidence="2 3">
    <name type="scientific">Paralvinella palmiformis</name>
    <dbReference type="NCBI Taxonomy" id="53620"/>
    <lineage>
        <taxon>Eukaryota</taxon>
        <taxon>Metazoa</taxon>
        <taxon>Spiralia</taxon>
        <taxon>Lophotrochozoa</taxon>
        <taxon>Annelida</taxon>
        <taxon>Polychaeta</taxon>
        <taxon>Sedentaria</taxon>
        <taxon>Canalipalpata</taxon>
        <taxon>Terebellida</taxon>
        <taxon>Terebelliformia</taxon>
        <taxon>Alvinellidae</taxon>
        <taxon>Paralvinella</taxon>
    </lineage>
</organism>
<feature type="region of interest" description="Disordered" evidence="1">
    <location>
        <begin position="52"/>
        <end position="83"/>
    </location>
</feature>
<accession>A0AAD9JCG5</accession>
<dbReference type="AlphaFoldDB" id="A0AAD9JCG5"/>
<feature type="region of interest" description="Disordered" evidence="1">
    <location>
        <begin position="1"/>
        <end position="21"/>
    </location>
</feature>
<keyword evidence="3" id="KW-1185">Reference proteome</keyword>
<dbReference type="Proteomes" id="UP001208570">
    <property type="component" value="Unassembled WGS sequence"/>
</dbReference>